<feature type="region of interest" description="Disordered" evidence="1">
    <location>
        <begin position="1"/>
        <end position="65"/>
    </location>
</feature>
<dbReference type="RefSeq" id="WP_344129045.1">
    <property type="nucleotide sequence ID" value="NZ_BAAALT010000054.1"/>
</dbReference>
<feature type="transmembrane region" description="Helical" evidence="2">
    <location>
        <begin position="110"/>
        <end position="132"/>
    </location>
</feature>
<accession>A0ABP4Y0H7</accession>
<dbReference type="EMBL" id="BAAALT010000054">
    <property type="protein sequence ID" value="GAA1799874.1"/>
    <property type="molecule type" value="Genomic_DNA"/>
</dbReference>
<feature type="transmembrane region" description="Helical" evidence="2">
    <location>
        <begin position="163"/>
        <end position="183"/>
    </location>
</feature>
<name>A0ABP4Y0H7_9ACTN</name>
<feature type="compositionally biased region" description="Low complexity" evidence="1">
    <location>
        <begin position="296"/>
        <end position="312"/>
    </location>
</feature>
<feature type="region of interest" description="Disordered" evidence="1">
    <location>
        <begin position="287"/>
        <end position="312"/>
    </location>
</feature>
<keyword evidence="2" id="KW-1133">Transmembrane helix</keyword>
<keyword evidence="2" id="KW-0472">Membrane</keyword>
<feature type="compositionally biased region" description="Low complexity" evidence="1">
    <location>
        <begin position="56"/>
        <end position="65"/>
    </location>
</feature>
<protein>
    <recommendedName>
        <fullName evidence="5">DUF2567 domain-containing protein</fullName>
    </recommendedName>
</protein>
<organism evidence="3 4">
    <name type="scientific">Luedemannella flava</name>
    <dbReference type="NCBI Taxonomy" id="349316"/>
    <lineage>
        <taxon>Bacteria</taxon>
        <taxon>Bacillati</taxon>
        <taxon>Actinomycetota</taxon>
        <taxon>Actinomycetes</taxon>
        <taxon>Micromonosporales</taxon>
        <taxon>Micromonosporaceae</taxon>
        <taxon>Luedemannella</taxon>
    </lineage>
</organism>
<evidence type="ECO:0008006" key="5">
    <source>
        <dbReference type="Google" id="ProtNLM"/>
    </source>
</evidence>
<gene>
    <name evidence="3" type="ORF">GCM10009682_21890</name>
</gene>
<evidence type="ECO:0000313" key="3">
    <source>
        <dbReference type="EMBL" id="GAA1799874.1"/>
    </source>
</evidence>
<reference evidence="4" key="1">
    <citation type="journal article" date="2019" name="Int. J. Syst. Evol. Microbiol.">
        <title>The Global Catalogue of Microorganisms (GCM) 10K type strain sequencing project: providing services to taxonomists for standard genome sequencing and annotation.</title>
        <authorList>
            <consortium name="The Broad Institute Genomics Platform"/>
            <consortium name="The Broad Institute Genome Sequencing Center for Infectious Disease"/>
            <person name="Wu L."/>
            <person name="Ma J."/>
        </authorList>
    </citation>
    <scope>NUCLEOTIDE SEQUENCE [LARGE SCALE GENOMIC DNA]</scope>
    <source>
        <strain evidence="4">JCM 13250</strain>
    </source>
</reference>
<dbReference type="Proteomes" id="UP001500218">
    <property type="component" value="Unassembled WGS sequence"/>
</dbReference>
<evidence type="ECO:0000256" key="2">
    <source>
        <dbReference type="SAM" id="Phobius"/>
    </source>
</evidence>
<sequence>MTFPPTGPAERHDPSDGSGDAGRAAESDAPVAPPTWGAPQDGGVAAPVAGQPDADAGQPGYPGQPGYAVQPVGYGVSGAGGYEGQAWGTGGDGRWVATAPASDSTPLADVLVGVLTGVVVAAFGAPLGWLWAALAPRIPIVRVDGGFTYADAEPEQVIAADGWFMLLGAGAGILLAVIVWLALRRWRGPVLLAGLVLGSLGSAWLAWYVGRHIGLAEFERLRESATVGTRLLAPLGLRATDFAAAHPWTPKLTGVLAVQAMFAAFTYTCCAGWSRFSSLRGPDPEPTYAWTQDQFGPGVTGSSDTGSGTART</sequence>
<proteinExistence type="predicted"/>
<keyword evidence="4" id="KW-1185">Reference proteome</keyword>
<evidence type="ECO:0000313" key="4">
    <source>
        <dbReference type="Proteomes" id="UP001500218"/>
    </source>
</evidence>
<keyword evidence="2" id="KW-0812">Transmembrane</keyword>
<feature type="transmembrane region" description="Helical" evidence="2">
    <location>
        <begin position="190"/>
        <end position="210"/>
    </location>
</feature>
<evidence type="ECO:0000256" key="1">
    <source>
        <dbReference type="SAM" id="MobiDB-lite"/>
    </source>
</evidence>
<comment type="caution">
    <text evidence="3">The sequence shown here is derived from an EMBL/GenBank/DDBJ whole genome shotgun (WGS) entry which is preliminary data.</text>
</comment>